<dbReference type="Pfam" id="PF16313">
    <property type="entry name" value="DUF4953"/>
    <property type="match status" value="1"/>
</dbReference>
<dbReference type="EMBL" id="CP117167">
    <property type="protein sequence ID" value="WCT14087.1"/>
    <property type="molecule type" value="Genomic_DNA"/>
</dbReference>
<sequence>MKGLPEWTKEEDDFQDNLLGMYKAVEGEYITFMNHVGSFLGKRYINSKTDLQSGPVFIPVPRIRQKEAVTYYASEVFQTPKWLIEPIMVQRIGIKPVEEIKGLQGLALATCVSPKVMLNIVSISQTAKDPYTLPEYLKDLERGIWEELNTHSPIDIYRRNLQKMYISQLGLIVKPGANVQGPSPTTDSDVSSDCRADIAALKKRIEGALPAIHDQATRYHLIDINSRIAKILSDKD</sequence>
<keyword evidence="2" id="KW-0482">Metalloprotease</keyword>
<dbReference type="RefSeq" id="WP_273632397.1">
    <property type="nucleotide sequence ID" value="NZ_CP117167.1"/>
</dbReference>
<gene>
    <name evidence="2" type="ORF">PQO05_09085</name>
</gene>
<dbReference type="GO" id="GO:0008237">
    <property type="term" value="F:metallopeptidase activity"/>
    <property type="evidence" value="ECO:0007669"/>
    <property type="project" value="UniProtKB-KW"/>
</dbReference>
<reference evidence="2 3" key="1">
    <citation type="submission" date="2023-02" db="EMBL/GenBank/DDBJ databases">
        <title>Genome sequence of Mucilaginibacter jinjuensis strain KACC 16571.</title>
        <authorList>
            <person name="Kim S."/>
            <person name="Heo J."/>
            <person name="Kwon S.-W."/>
        </authorList>
    </citation>
    <scope>NUCLEOTIDE SEQUENCE [LARGE SCALE GENOMIC DNA]</scope>
    <source>
        <strain evidence="2 3">KACC 16571</strain>
    </source>
</reference>
<evidence type="ECO:0000313" key="3">
    <source>
        <dbReference type="Proteomes" id="UP001216139"/>
    </source>
</evidence>
<dbReference type="Proteomes" id="UP001216139">
    <property type="component" value="Chromosome"/>
</dbReference>
<proteinExistence type="predicted"/>
<evidence type="ECO:0000313" key="2">
    <source>
        <dbReference type="EMBL" id="WCT14087.1"/>
    </source>
</evidence>
<keyword evidence="2" id="KW-0378">Hydrolase</keyword>
<keyword evidence="3" id="KW-1185">Reference proteome</keyword>
<evidence type="ECO:0000259" key="1">
    <source>
        <dbReference type="Pfam" id="PF16313"/>
    </source>
</evidence>
<keyword evidence="2" id="KW-0645">Protease</keyword>
<dbReference type="InterPro" id="IPR032534">
    <property type="entry name" value="EcxA_zinc-bd"/>
</dbReference>
<organism evidence="2 3">
    <name type="scientific">Mucilaginibacter jinjuensis</name>
    <dbReference type="NCBI Taxonomy" id="1176721"/>
    <lineage>
        <taxon>Bacteria</taxon>
        <taxon>Pseudomonadati</taxon>
        <taxon>Bacteroidota</taxon>
        <taxon>Sphingobacteriia</taxon>
        <taxon>Sphingobacteriales</taxon>
        <taxon>Sphingobacteriaceae</taxon>
        <taxon>Mucilaginibacter</taxon>
    </lineage>
</organism>
<accession>A0ABY7TCI9</accession>
<feature type="domain" description="EcxA zinc-binding" evidence="1">
    <location>
        <begin position="1"/>
        <end position="149"/>
    </location>
</feature>
<protein>
    <submittedName>
        <fullName evidence="2">Zinc-dependent metalloprotease</fullName>
    </submittedName>
</protein>
<name>A0ABY7TCI9_9SPHI</name>